<dbReference type="EMBL" id="BMWW01000005">
    <property type="protein sequence ID" value="GGY94360.1"/>
    <property type="molecule type" value="Genomic_DNA"/>
</dbReference>
<accession>A0AA88C8V9</accession>
<proteinExistence type="predicted"/>
<protein>
    <recommendedName>
        <fullName evidence="3">OmpR/PhoB-type domain-containing protein</fullName>
    </recommendedName>
</protein>
<dbReference type="SUPFAM" id="SSF46894">
    <property type="entry name" value="C-terminal effector domain of the bipartite response regulators"/>
    <property type="match status" value="1"/>
</dbReference>
<dbReference type="SUPFAM" id="SSF52540">
    <property type="entry name" value="P-loop containing nucleoside triphosphate hydrolases"/>
    <property type="match status" value="1"/>
</dbReference>
<reference evidence="4" key="2">
    <citation type="submission" date="2022-12" db="EMBL/GenBank/DDBJ databases">
        <authorList>
            <person name="Sun Q."/>
            <person name="Kim S."/>
        </authorList>
    </citation>
    <scope>NUCLEOTIDE SEQUENCE</scope>
    <source>
        <strain evidence="4">KCTC 12344</strain>
    </source>
</reference>
<dbReference type="InterPro" id="IPR001867">
    <property type="entry name" value="OmpR/PhoB-type_DNA-bd"/>
</dbReference>
<feature type="domain" description="OmpR/PhoB-type" evidence="3">
    <location>
        <begin position="10"/>
        <end position="107"/>
    </location>
</feature>
<gene>
    <name evidence="4" type="ORF">GCM10007388_29450</name>
</gene>
<evidence type="ECO:0000256" key="1">
    <source>
        <dbReference type="ARBA" id="ARBA00023125"/>
    </source>
</evidence>
<dbReference type="RefSeq" id="WP_189568957.1">
    <property type="nucleotide sequence ID" value="NZ_BMWW01000005.1"/>
</dbReference>
<dbReference type="InterPro" id="IPR036388">
    <property type="entry name" value="WH-like_DNA-bd_sf"/>
</dbReference>
<dbReference type="InterPro" id="IPR016032">
    <property type="entry name" value="Sig_transdc_resp-reg_C-effctor"/>
</dbReference>
<dbReference type="GO" id="GO:0006355">
    <property type="term" value="P:regulation of DNA-templated transcription"/>
    <property type="evidence" value="ECO:0007669"/>
    <property type="project" value="InterPro"/>
</dbReference>
<dbReference type="GO" id="GO:0000160">
    <property type="term" value="P:phosphorelay signal transduction system"/>
    <property type="evidence" value="ECO:0007669"/>
    <property type="project" value="InterPro"/>
</dbReference>
<dbReference type="AlphaFoldDB" id="A0AA88C8V9"/>
<keyword evidence="1 2" id="KW-0238">DNA-binding</keyword>
<dbReference type="Pfam" id="PF00486">
    <property type="entry name" value="Trans_reg_C"/>
    <property type="match status" value="1"/>
</dbReference>
<dbReference type="Gene3D" id="3.40.50.300">
    <property type="entry name" value="P-loop containing nucleotide triphosphate hydrolases"/>
    <property type="match status" value="1"/>
</dbReference>
<comment type="caution">
    <text evidence="4">The sequence shown here is derived from an EMBL/GenBank/DDBJ whole genome shotgun (WGS) entry which is preliminary data.</text>
</comment>
<evidence type="ECO:0000256" key="2">
    <source>
        <dbReference type="PROSITE-ProRule" id="PRU01091"/>
    </source>
</evidence>
<sequence>MTLPANEWADSCVCFGPFRLYPQQRVLLEHGQPVRLGSRAFDILATLIAHAGTTVAKSDLLARVWPDTVVEEANLRVHVAALRKALRDGAGRRYIDSVAGRGYTFVAPVTDGTPAEPAATSSTTSCSTLPGCPAPPAGPLIGRADDVAAVVRQLTTHRLVTLVGTGGVGKTALALTAARQVAAWMPCCCADLATAADPGAVTAALAAALGLPPSPEPLAPLLARLRAHPLLLLLDNCEHVVEAVAALAERLLQEAPRLSILATSREALRAADERVMPLAPLDCPGPETSGAALLAAPAVALFLYRAGIDADVLNDADAAAVAQICRRVDGIPLALELAAGRLDLFHVRELAARLDDPLHLLKGGRRTAPPRHRSWRASLAWSWATLTPVEETVLRRLATLRGEFGLAAASRLAADGMVDAADVDDAVAALHAKSLLAARHTEAGLRCRLVAGAREYALALAGCASDGGPVRCAVARPGLPIPARAPLPRGGKRITTRTA</sequence>
<dbReference type="Proteomes" id="UP000619512">
    <property type="component" value="Unassembled WGS sequence"/>
</dbReference>
<dbReference type="InterPro" id="IPR027417">
    <property type="entry name" value="P-loop_NTPase"/>
</dbReference>
<reference evidence="4" key="1">
    <citation type="journal article" date="2014" name="Int. J. Syst. Evol. Microbiol.">
        <title>Complete genome sequence of Corynebacterium casei LMG S-19264T (=DSM 44701T), isolated from a smear-ripened cheese.</title>
        <authorList>
            <consortium name="US DOE Joint Genome Institute (JGI-PGF)"/>
            <person name="Walter F."/>
            <person name="Albersmeier A."/>
            <person name="Kalinowski J."/>
            <person name="Ruckert C."/>
        </authorList>
    </citation>
    <scope>NUCLEOTIDE SEQUENCE</scope>
    <source>
        <strain evidence="4">KCTC 12344</strain>
    </source>
</reference>
<name>A0AA88C8V9_9BURK</name>
<dbReference type="CDD" id="cd00383">
    <property type="entry name" value="trans_reg_C"/>
    <property type="match status" value="1"/>
</dbReference>
<evidence type="ECO:0000313" key="4">
    <source>
        <dbReference type="EMBL" id="GGY94360.1"/>
    </source>
</evidence>
<evidence type="ECO:0000259" key="3">
    <source>
        <dbReference type="PROSITE" id="PS51755"/>
    </source>
</evidence>
<organism evidence="4 5">
    <name type="scientific">Pseudoduganella plicata</name>
    <dbReference type="NCBI Taxonomy" id="321984"/>
    <lineage>
        <taxon>Bacteria</taxon>
        <taxon>Pseudomonadati</taxon>
        <taxon>Pseudomonadota</taxon>
        <taxon>Betaproteobacteria</taxon>
        <taxon>Burkholderiales</taxon>
        <taxon>Oxalobacteraceae</taxon>
        <taxon>Telluria group</taxon>
        <taxon>Pseudoduganella</taxon>
    </lineage>
</organism>
<evidence type="ECO:0000313" key="5">
    <source>
        <dbReference type="Proteomes" id="UP000619512"/>
    </source>
</evidence>
<dbReference type="PANTHER" id="PTHR47691">
    <property type="entry name" value="REGULATOR-RELATED"/>
    <property type="match status" value="1"/>
</dbReference>
<dbReference type="SMART" id="SM00862">
    <property type="entry name" value="Trans_reg_C"/>
    <property type="match status" value="1"/>
</dbReference>
<dbReference type="Gene3D" id="1.10.10.10">
    <property type="entry name" value="Winged helix-like DNA-binding domain superfamily/Winged helix DNA-binding domain"/>
    <property type="match status" value="1"/>
</dbReference>
<feature type="DNA-binding region" description="OmpR/PhoB-type" evidence="2">
    <location>
        <begin position="10"/>
        <end position="107"/>
    </location>
</feature>
<dbReference type="PROSITE" id="PS51755">
    <property type="entry name" value="OMPR_PHOB"/>
    <property type="match status" value="1"/>
</dbReference>
<dbReference type="PANTHER" id="PTHR47691:SF3">
    <property type="entry name" value="HTH-TYPE TRANSCRIPTIONAL REGULATOR RV0890C-RELATED"/>
    <property type="match status" value="1"/>
</dbReference>
<dbReference type="GO" id="GO:0003677">
    <property type="term" value="F:DNA binding"/>
    <property type="evidence" value="ECO:0007669"/>
    <property type="project" value="UniProtKB-UniRule"/>
</dbReference>
<dbReference type="PRINTS" id="PR00364">
    <property type="entry name" value="DISEASERSIST"/>
</dbReference>